<protein>
    <submittedName>
        <fullName evidence="1">Uncharacterized protein</fullName>
    </submittedName>
</protein>
<proteinExistence type="predicted"/>
<sequence length="189" mass="22339">MSKRLQVEALREKGIPEKAIELLMPYMQDRCSENNFLQTRGSHNNKKYPPAIMLANTKFIKEIVLEFSRRYNGARIEGIYQLEYSIYAYNDDNEHWFSYARDKAKFLSKNEDHFAFVLEFMIEGKIYTVSLLCNPNYTNMPGQGYYSERRTYLRTVLSPEIYEFSQNPELAKQIVVEEFIKHCREAVNG</sequence>
<name>A0A2I6UFD8_9CAUD</name>
<reference evidence="2" key="1">
    <citation type="submission" date="2018-01" db="EMBL/GenBank/DDBJ databases">
        <title>Direct submission.</title>
        <authorList>
            <person name="Ciacci N."/>
        </authorList>
    </citation>
    <scope>NUCLEOTIDE SEQUENCE [LARGE SCALE GENOMIC DNA]</scope>
</reference>
<dbReference type="Proteomes" id="UP000240294">
    <property type="component" value="Genome"/>
</dbReference>
<organism evidence="1 2">
    <name type="scientific">Klebsiella phage vB_Kpn_F48</name>
    <dbReference type="NCBI Taxonomy" id="2070028"/>
    <lineage>
        <taxon>Viruses</taxon>
        <taxon>Duplodnaviria</taxon>
        <taxon>Heunggongvirae</taxon>
        <taxon>Uroviricota</taxon>
        <taxon>Caudoviricetes</taxon>
        <taxon>Marfavirus</taxon>
        <taxon>Marfavirus F48</taxon>
    </lineage>
</organism>
<accession>A0A2I6UFD8</accession>
<evidence type="ECO:0000313" key="1">
    <source>
        <dbReference type="EMBL" id="AUO78627.1"/>
    </source>
</evidence>
<gene>
    <name evidence="1" type="ORF">vBKpnF48_2</name>
</gene>
<dbReference type="EMBL" id="MG746602">
    <property type="protein sequence ID" value="AUO78627.1"/>
    <property type="molecule type" value="Genomic_DNA"/>
</dbReference>
<keyword evidence="2" id="KW-1185">Reference proteome</keyword>
<evidence type="ECO:0000313" key="2">
    <source>
        <dbReference type="Proteomes" id="UP000240294"/>
    </source>
</evidence>